<dbReference type="InterPro" id="IPR036767">
    <property type="entry name" value="ApaG_sf"/>
</dbReference>
<feature type="domain" description="ApaG" evidence="2">
    <location>
        <begin position="5"/>
        <end position="131"/>
    </location>
</feature>
<dbReference type="EMBL" id="FOMX01000002">
    <property type="protein sequence ID" value="SFD59553.1"/>
    <property type="molecule type" value="Genomic_DNA"/>
</dbReference>
<dbReference type="PANTHER" id="PTHR47191:SF2">
    <property type="entry name" value="OS05G0170800 PROTEIN"/>
    <property type="match status" value="1"/>
</dbReference>
<evidence type="ECO:0000313" key="4">
    <source>
        <dbReference type="Proteomes" id="UP000199400"/>
    </source>
</evidence>
<evidence type="ECO:0000313" key="3">
    <source>
        <dbReference type="EMBL" id="SFD59553.1"/>
    </source>
</evidence>
<dbReference type="Pfam" id="PF04379">
    <property type="entry name" value="DUF525"/>
    <property type="match status" value="1"/>
</dbReference>
<dbReference type="Proteomes" id="UP000199400">
    <property type="component" value="Unassembled WGS sequence"/>
</dbReference>
<proteinExistence type="inferred from homology"/>
<gene>
    <name evidence="3" type="ORF">SAMN02745121_00797</name>
</gene>
<keyword evidence="4" id="KW-1185">Reference proteome</keyword>
<reference evidence="4" key="1">
    <citation type="submission" date="2016-10" db="EMBL/GenBank/DDBJ databases">
        <authorList>
            <person name="Varghese N."/>
            <person name="Submissions S."/>
        </authorList>
    </citation>
    <scope>NUCLEOTIDE SEQUENCE [LARGE SCALE GENOMIC DNA]</scope>
    <source>
        <strain evidence="4">ATCC 25963</strain>
    </source>
</reference>
<dbReference type="NCBIfam" id="NF003967">
    <property type="entry name" value="PRK05461.1"/>
    <property type="match status" value="1"/>
</dbReference>
<protein>
    <recommendedName>
        <fullName evidence="1">Protein ApaG</fullName>
    </recommendedName>
</protein>
<dbReference type="RefSeq" id="WP_245914005.1">
    <property type="nucleotide sequence ID" value="NZ_FOMX01000002.1"/>
</dbReference>
<sequence>MSTSEAITNGVRVRVASQYLPEHSHANQSERQWFFAYTVKISNEGIDTVQLVSRHWVITDANGRTEEVRGAGVVGAQPVLAPGESFEYTSGCPLKTAYGTMRGTYQMVTDDGQQFDAEIAPFALNIPYAVN</sequence>
<dbReference type="PANTHER" id="PTHR47191">
    <property type="entry name" value="OS05G0170800 PROTEIN"/>
    <property type="match status" value="1"/>
</dbReference>
<dbReference type="InterPro" id="IPR007474">
    <property type="entry name" value="ApaG_domain"/>
</dbReference>
<dbReference type="PROSITE" id="PS51087">
    <property type="entry name" value="APAG"/>
    <property type="match status" value="1"/>
</dbReference>
<dbReference type="STRING" id="54.SAMN02745121_00797"/>
<dbReference type="HAMAP" id="MF_00791">
    <property type="entry name" value="ApaG"/>
    <property type="match status" value="1"/>
</dbReference>
<name>A0A1I1TSW6_9BACT</name>
<dbReference type="InterPro" id="IPR050718">
    <property type="entry name" value="ApaG-like"/>
</dbReference>
<accession>A0A1I1TSW6</accession>
<evidence type="ECO:0000259" key="2">
    <source>
        <dbReference type="PROSITE" id="PS51087"/>
    </source>
</evidence>
<dbReference type="SUPFAM" id="SSF110069">
    <property type="entry name" value="ApaG-like"/>
    <property type="match status" value="1"/>
</dbReference>
<dbReference type="InterPro" id="IPR023065">
    <property type="entry name" value="Uncharacterised_ApaG"/>
</dbReference>
<evidence type="ECO:0000256" key="1">
    <source>
        <dbReference type="ARBA" id="ARBA00017693"/>
    </source>
</evidence>
<dbReference type="AlphaFoldDB" id="A0A1I1TSW6"/>
<dbReference type="Gene3D" id="2.60.40.1470">
    <property type="entry name" value="ApaG domain"/>
    <property type="match status" value="1"/>
</dbReference>
<organism evidence="3 4">
    <name type="scientific">Nannocystis exedens</name>
    <dbReference type="NCBI Taxonomy" id="54"/>
    <lineage>
        <taxon>Bacteria</taxon>
        <taxon>Pseudomonadati</taxon>
        <taxon>Myxococcota</taxon>
        <taxon>Polyangia</taxon>
        <taxon>Nannocystales</taxon>
        <taxon>Nannocystaceae</taxon>
        <taxon>Nannocystis</taxon>
    </lineage>
</organism>